<protein>
    <submittedName>
        <fullName evidence="1">Uncharacterized protein</fullName>
    </submittedName>
</protein>
<keyword evidence="2" id="KW-1185">Reference proteome</keyword>
<evidence type="ECO:0000313" key="1">
    <source>
        <dbReference type="EMBL" id="GFT03741.1"/>
    </source>
</evidence>
<evidence type="ECO:0000313" key="2">
    <source>
        <dbReference type="Proteomes" id="UP000887013"/>
    </source>
</evidence>
<dbReference type="Proteomes" id="UP000887013">
    <property type="component" value="Unassembled WGS sequence"/>
</dbReference>
<organism evidence="1 2">
    <name type="scientific">Nephila pilipes</name>
    <name type="common">Giant wood spider</name>
    <name type="synonym">Nephila maculata</name>
    <dbReference type="NCBI Taxonomy" id="299642"/>
    <lineage>
        <taxon>Eukaryota</taxon>
        <taxon>Metazoa</taxon>
        <taxon>Ecdysozoa</taxon>
        <taxon>Arthropoda</taxon>
        <taxon>Chelicerata</taxon>
        <taxon>Arachnida</taxon>
        <taxon>Araneae</taxon>
        <taxon>Araneomorphae</taxon>
        <taxon>Entelegynae</taxon>
        <taxon>Araneoidea</taxon>
        <taxon>Nephilidae</taxon>
        <taxon>Nephila</taxon>
    </lineage>
</organism>
<proteinExistence type="predicted"/>
<dbReference type="AlphaFoldDB" id="A0A8X6NAS6"/>
<reference evidence="1" key="1">
    <citation type="submission" date="2020-08" db="EMBL/GenBank/DDBJ databases">
        <title>Multicomponent nature underlies the extraordinary mechanical properties of spider dragline silk.</title>
        <authorList>
            <person name="Kono N."/>
            <person name="Nakamura H."/>
            <person name="Mori M."/>
            <person name="Yoshida Y."/>
            <person name="Ohtoshi R."/>
            <person name="Malay A.D."/>
            <person name="Moran D.A.P."/>
            <person name="Tomita M."/>
            <person name="Numata K."/>
            <person name="Arakawa K."/>
        </authorList>
    </citation>
    <scope>NUCLEOTIDE SEQUENCE</scope>
</reference>
<gene>
    <name evidence="1" type="ORF">NPIL_644751</name>
</gene>
<accession>A0A8X6NAS6</accession>
<sequence>MRNATSPNEPALAPFKAVNKSLTTTTNIDETETEPKSKSCLALKLKLDKRLTSLFDLQHGPYCRLQSEVLSMPFSKARKHENHVADWDCREDDQETPIRRA</sequence>
<comment type="caution">
    <text evidence="1">The sequence shown here is derived from an EMBL/GenBank/DDBJ whole genome shotgun (WGS) entry which is preliminary data.</text>
</comment>
<dbReference type="EMBL" id="BMAW01102332">
    <property type="protein sequence ID" value="GFT03741.1"/>
    <property type="molecule type" value="Genomic_DNA"/>
</dbReference>
<name>A0A8X6NAS6_NEPPI</name>